<dbReference type="STRING" id="1185766.SAMN05216224_10691"/>
<reference evidence="1 2" key="1">
    <citation type="submission" date="2014-03" db="EMBL/GenBank/DDBJ databases">
        <title>The draft genome sequence of Thioclava dalianensis DLFJ1-1.</title>
        <authorList>
            <person name="Lai Q."/>
            <person name="Shao Z."/>
        </authorList>
    </citation>
    <scope>NUCLEOTIDE SEQUENCE [LARGE SCALE GENOMIC DNA]</scope>
    <source>
        <strain evidence="1 2">DLFJ1-1</strain>
    </source>
</reference>
<evidence type="ECO:0000313" key="1">
    <source>
        <dbReference type="EMBL" id="KEP68813.1"/>
    </source>
</evidence>
<dbReference type="RefSeq" id="WP_051693598.1">
    <property type="nucleotide sequence ID" value="NZ_FOVB01000006.1"/>
</dbReference>
<dbReference type="Pfam" id="PF24175">
    <property type="entry name" value="SU10_adaptor"/>
    <property type="match status" value="1"/>
</dbReference>
<proteinExistence type="predicted"/>
<dbReference type="Proteomes" id="UP000027725">
    <property type="component" value="Unassembled WGS sequence"/>
</dbReference>
<sequence>MQSKDILKRARAILSDAGNVRWTVTELNDCLNDTMQEIALHRPSAFAETRVIPLAEGTYQEIPEDFSLLLRAVRNITSDVDAKPRVSGPIVTPIEREILDSQMANWHDTNSVPFNQVVTHIVFEELAPRSFYVFPGNDGTGKMEVLGAVEPEKLPVGSNALDIETYDATIPLSTVYQSVLIDGVLYYAYSKDMNMAGSAQRAVAHYQKFLGALGVRTGLTNTQNPNTTEMQPGVPQKG</sequence>
<name>A0A074TIJ5_9RHOB</name>
<gene>
    <name evidence="1" type="ORF">DL1_08480</name>
</gene>
<protein>
    <recommendedName>
        <fullName evidence="3">Phage protein</fullName>
    </recommendedName>
</protein>
<dbReference type="eggNOG" id="ENOG5032TG1">
    <property type="taxonomic scope" value="Bacteria"/>
</dbReference>
<evidence type="ECO:0000313" key="2">
    <source>
        <dbReference type="Proteomes" id="UP000027725"/>
    </source>
</evidence>
<keyword evidence="2" id="KW-1185">Reference proteome</keyword>
<dbReference type="EMBL" id="JHEH01000023">
    <property type="protein sequence ID" value="KEP68813.1"/>
    <property type="molecule type" value="Genomic_DNA"/>
</dbReference>
<accession>A0A074TIJ5</accession>
<comment type="caution">
    <text evidence="1">The sequence shown here is derived from an EMBL/GenBank/DDBJ whole genome shotgun (WGS) entry which is preliminary data.</text>
</comment>
<dbReference type="OrthoDB" id="9132369at2"/>
<dbReference type="InterPro" id="IPR056209">
    <property type="entry name" value="SU10_adaptor"/>
</dbReference>
<organism evidence="1 2">
    <name type="scientific">Thioclava dalianensis</name>
    <dbReference type="NCBI Taxonomy" id="1185766"/>
    <lineage>
        <taxon>Bacteria</taxon>
        <taxon>Pseudomonadati</taxon>
        <taxon>Pseudomonadota</taxon>
        <taxon>Alphaproteobacteria</taxon>
        <taxon>Rhodobacterales</taxon>
        <taxon>Paracoccaceae</taxon>
        <taxon>Thioclava</taxon>
    </lineage>
</organism>
<dbReference type="AlphaFoldDB" id="A0A074TIJ5"/>
<evidence type="ECO:0008006" key="3">
    <source>
        <dbReference type="Google" id="ProtNLM"/>
    </source>
</evidence>